<sequence>MAQSSLPPSSLLLILLFIFFSNAFSMPSAMDCNSSDRDALLKIKEQLGNPPELSSWLPATNCCAWDNSIICSETGRIYLVALFRLNVTAPIPSAYGDLPMLQTIQLDNMPGPYGPIPSSFAKLSHLEFLDIIGTQVSGPLPDFLAKTNLSALTITNCKLTGPIPRSLGRLSNLRYIDLSGNMLSGFIPPGLLHGSFQFLILSNNRLTGQIPEDYANGDIDTIDLSHNQLTGDPSFLFDIAKPMMKIDLSWNELVFDMTKVRFPYHLTYLDLSHNHIKGGVSKSLKDIKLGHFNVSYNDLCGEIPTGRFMIYHGADSYVHNKCLCGTPLPPCKKRQ</sequence>
<organism evidence="9 10">
    <name type="scientific">Setaria viridis</name>
    <name type="common">Green bristlegrass</name>
    <name type="synonym">Setaria italica subsp. viridis</name>
    <dbReference type="NCBI Taxonomy" id="4556"/>
    <lineage>
        <taxon>Eukaryota</taxon>
        <taxon>Viridiplantae</taxon>
        <taxon>Streptophyta</taxon>
        <taxon>Embryophyta</taxon>
        <taxon>Tracheophyta</taxon>
        <taxon>Spermatophyta</taxon>
        <taxon>Magnoliopsida</taxon>
        <taxon>Liliopsida</taxon>
        <taxon>Poales</taxon>
        <taxon>Poaceae</taxon>
        <taxon>PACMAD clade</taxon>
        <taxon>Panicoideae</taxon>
        <taxon>Panicodae</taxon>
        <taxon>Paniceae</taxon>
        <taxon>Cenchrinae</taxon>
        <taxon>Setaria</taxon>
    </lineage>
</organism>
<dbReference type="Proteomes" id="UP000298652">
    <property type="component" value="Chromosome 6"/>
</dbReference>
<evidence type="ECO:0000256" key="1">
    <source>
        <dbReference type="ARBA" id="ARBA00004196"/>
    </source>
</evidence>
<evidence type="ECO:0000259" key="8">
    <source>
        <dbReference type="Pfam" id="PF08263"/>
    </source>
</evidence>
<keyword evidence="10" id="KW-1185">Reference proteome</keyword>
<dbReference type="InterPro" id="IPR013210">
    <property type="entry name" value="LRR_N_plant-typ"/>
</dbReference>
<comment type="subcellular location">
    <subcellularLocation>
        <location evidence="1">Cell envelope</location>
    </subcellularLocation>
</comment>
<gene>
    <name evidence="9" type="ORF">SEVIR_6G212900v2</name>
</gene>
<dbReference type="EMBL" id="CM016557">
    <property type="protein sequence ID" value="TKW11121.1"/>
    <property type="molecule type" value="Genomic_DNA"/>
</dbReference>
<dbReference type="OMA" id="NCCAWDN"/>
<dbReference type="PANTHER" id="PTHR48059:SF23">
    <property type="entry name" value="LEUCINE-RICH REPEAT-CONTAINING N-TERMINAL PLANT-TYPE DOMAIN-CONTAINING PROTEIN"/>
    <property type="match status" value="1"/>
</dbReference>
<dbReference type="InterPro" id="IPR032675">
    <property type="entry name" value="LRR_dom_sf"/>
</dbReference>
<keyword evidence="4" id="KW-0677">Repeat</keyword>
<evidence type="ECO:0000256" key="7">
    <source>
        <dbReference type="SAM" id="SignalP"/>
    </source>
</evidence>
<evidence type="ECO:0000256" key="5">
    <source>
        <dbReference type="ARBA" id="ARBA00023180"/>
    </source>
</evidence>
<keyword evidence="2" id="KW-0433">Leucine-rich repeat</keyword>
<dbReference type="InterPro" id="IPR001611">
    <property type="entry name" value="Leu-rich_rpt"/>
</dbReference>
<accession>A0A4U6U619</accession>
<comment type="similarity">
    <text evidence="6">Belongs to the polygalacturonase-inhibiting protein family.</text>
</comment>
<name>A0A4U6U619_SETVI</name>
<evidence type="ECO:0000256" key="6">
    <source>
        <dbReference type="ARBA" id="ARBA00038043"/>
    </source>
</evidence>
<dbReference type="Pfam" id="PF00560">
    <property type="entry name" value="LRR_1"/>
    <property type="match status" value="4"/>
</dbReference>
<keyword evidence="5" id="KW-0325">Glycoprotein</keyword>
<dbReference type="AlphaFoldDB" id="A0A4U6U619"/>
<dbReference type="FunFam" id="3.80.10.10:FF:000041">
    <property type="entry name" value="LRR receptor-like serine/threonine-protein kinase ERECTA"/>
    <property type="match status" value="1"/>
</dbReference>
<evidence type="ECO:0000256" key="2">
    <source>
        <dbReference type="ARBA" id="ARBA00022614"/>
    </source>
</evidence>
<dbReference type="Gramene" id="TKW11121">
    <property type="protein sequence ID" value="TKW11121"/>
    <property type="gene ID" value="SEVIR_6G212900v2"/>
</dbReference>
<feature type="signal peptide" evidence="7">
    <location>
        <begin position="1"/>
        <end position="23"/>
    </location>
</feature>
<dbReference type="Gene3D" id="3.80.10.10">
    <property type="entry name" value="Ribonuclease Inhibitor"/>
    <property type="match status" value="1"/>
</dbReference>
<protein>
    <recommendedName>
        <fullName evidence="8">Leucine-rich repeat-containing N-terminal plant-type domain-containing protein</fullName>
    </recommendedName>
</protein>
<reference evidence="9" key="1">
    <citation type="submission" date="2019-03" db="EMBL/GenBank/DDBJ databases">
        <title>WGS assembly of Setaria viridis.</title>
        <authorList>
            <person name="Huang P."/>
            <person name="Jenkins J."/>
            <person name="Grimwood J."/>
            <person name="Barry K."/>
            <person name="Healey A."/>
            <person name="Mamidi S."/>
            <person name="Sreedasyam A."/>
            <person name="Shu S."/>
            <person name="Feldman M."/>
            <person name="Wu J."/>
            <person name="Yu Y."/>
            <person name="Chen C."/>
            <person name="Johnson J."/>
            <person name="Rokhsar D."/>
            <person name="Baxter I."/>
            <person name="Schmutz J."/>
            <person name="Brutnell T."/>
            <person name="Kellogg E."/>
        </authorList>
    </citation>
    <scope>NUCLEOTIDE SEQUENCE [LARGE SCALE GENOMIC DNA]</scope>
</reference>
<proteinExistence type="inferred from homology"/>
<feature type="chain" id="PRO_5020774653" description="Leucine-rich repeat-containing N-terminal plant-type domain-containing protein" evidence="7">
    <location>
        <begin position="24"/>
        <end position="335"/>
    </location>
</feature>
<dbReference type="Pfam" id="PF08263">
    <property type="entry name" value="LRRNT_2"/>
    <property type="match status" value="1"/>
</dbReference>
<dbReference type="SUPFAM" id="SSF52058">
    <property type="entry name" value="L domain-like"/>
    <property type="match status" value="1"/>
</dbReference>
<evidence type="ECO:0000313" key="10">
    <source>
        <dbReference type="Proteomes" id="UP000298652"/>
    </source>
</evidence>
<feature type="domain" description="Leucine-rich repeat-containing N-terminal plant-type" evidence="8">
    <location>
        <begin position="34"/>
        <end position="66"/>
    </location>
</feature>
<dbReference type="InterPro" id="IPR051848">
    <property type="entry name" value="PGIP"/>
</dbReference>
<dbReference type="PANTHER" id="PTHR48059">
    <property type="entry name" value="POLYGALACTURONASE INHIBITOR 1"/>
    <property type="match status" value="1"/>
</dbReference>
<keyword evidence="3 7" id="KW-0732">Signal</keyword>
<evidence type="ECO:0000256" key="4">
    <source>
        <dbReference type="ARBA" id="ARBA00022737"/>
    </source>
</evidence>
<evidence type="ECO:0000313" key="9">
    <source>
        <dbReference type="EMBL" id="TKW11121.1"/>
    </source>
</evidence>
<evidence type="ECO:0000256" key="3">
    <source>
        <dbReference type="ARBA" id="ARBA00022729"/>
    </source>
</evidence>